<dbReference type="GO" id="GO:0006364">
    <property type="term" value="P:rRNA processing"/>
    <property type="evidence" value="ECO:0007669"/>
    <property type="project" value="UniProtKB-ARBA"/>
</dbReference>
<gene>
    <name evidence="6" type="ORF">ALAG00032_LOCUS14059</name>
</gene>
<dbReference type="Pfam" id="PF01479">
    <property type="entry name" value="S4"/>
    <property type="match status" value="1"/>
</dbReference>
<evidence type="ECO:0000256" key="4">
    <source>
        <dbReference type="SAM" id="MobiDB-lite"/>
    </source>
</evidence>
<dbReference type="NCBIfam" id="TIGR00093">
    <property type="entry name" value="pseudouridine synthase"/>
    <property type="match status" value="1"/>
</dbReference>
<feature type="domain" description="RNA-binding S4" evidence="5">
    <location>
        <begin position="66"/>
        <end position="119"/>
    </location>
</feature>
<dbReference type="SUPFAM" id="SSF55174">
    <property type="entry name" value="Alpha-L RNA-binding motif"/>
    <property type="match status" value="1"/>
</dbReference>
<dbReference type="InterPro" id="IPR006145">
    <property type="entry name" value="PsdUridine_synth_RsuA/RluA"/>
</dbReference>
<feature type="compositionally biased region" description="Basic residues" evidence="4">
    <location>
        <begin position="357"/>
        <end position="369"/>
    </location>
</feature>
<evidence type="ECO:0000259" key="5">
    <source>
        <dbReference type="SMART" id="SM00363"/>
    </source>
</evidence>
<accession>A0A7S3K3D5</accession>
<dbReference type="Gene3D" id="3.30.70.1560">
    <property type="entry name" value="Alpha-L RNA-binding motif"/>
    <property type="match status" value="1"/>
</dbReference>
<dbReference type="CDD" id="cd00165">
    <property type="entry name" value="S4"/>
    <property type="match status" value="1"/>
</dbReference>
<dbReference type="PANTHER" id="PTHR47683">
    <property type="entry name" value="PSEUDOURIDINE SYNTHASE FAMILY PROTEIN-RELATED"/>
    <property type="match status" value="1"/>
</dbReference>
<dbReference type="InterPro" id="IPR002942">
    <property type="entry name" value="S4_RNA-bd"/>
</dbReference>
<comment type="similarity">
    <text evidence="1">Belongs to the pseudouridine synthase RsuA family.</text>
</comment>
<dbReference type="InterPro" id="IPR020103">
    <property type="entry name" value="PsdUridine_synth_cat_dom_sf"/>
</dbReference>
<sequence length="369" mass="42028">MFSTLFLTRLTVAFVFKSPRIPISRQPAASYRIKHRNIRKNAADSSKKKLEKSDDVPDKQLVAEGVRLNKCLAKLSRRQADAAILQGKVKVSGKVRKDPGYRCQDSDIVTLNGKIQEWQSIEKAKHRPIGQGFIYLKYWKPKKVICTTDRSIKSNILDHGKFGQNLHGVRVFPLGRLDRDSTGLILLTSDGRLGNSLLRPSSNKEKTYNVTLRQRYTMADLDAMANGIVISSTWYRDKRRDGSRSQIDLTTKTKPCKIIQGENRYSFQITITEGRNRQIRRMCQARNLDVKSLHRIAFAGITLNGLNGPGEWRQLDKDEIAILRDTIENKSDDDSGKKTTFHKMTQSPSSTFSFSKSKTRRRIIKTGNK</sequence>
<dbReference type="InterPro" id="IPR036986">
    <property type="entry name" value="S4_RNA-bd_sf"/>
</dbReference>
<evidence type="ECO:0000313" key="6">
    <source>
        <dbReference type="EMBL" id="CAE0373258.1"/>
    </source>
</evidence>
<keyword evidence="2" id="KW-0413">Isomerase</keyword>
<dbReference type="InterPro" id="IPR020094">
    <property type="entry name" value="TruA/RsuA/RluB/E/F_N"/>
</dbReference>
<dbReference type="InterPro" id="IPR000748">
    <property type="entry name" value="PsdUridine_synth_RsuA/RluB/E/F"/>
</dbReference>
<dbReference type="InterPro" id="IPR050343">
    <property type="entry name" value="RsuA_PseudoU_synthase"/>
</dbReference>
<dbReference type="PROSITE" id="PS01149">
    <property type="entry name" value="PSI_RSU"/>
    <property type="match status" value="1"/>
</dbReference>
<dbReference type="PANTHER" id="PTHR47683:SF2">
    <property type="entry name" value="RNA-BINDING S4 DOMAIN-CONTAINING PROTEIN"/>
    <property type="match status" value="1"/>
</dbReference>
<reference evidence="6" key="1">
    <citation type="submission" date="2021-01" db="EMBL/GenBank/DDBJ databases">
        <authorList>
            <person name="Corre E."/>
            <person name="Pelletier E."/>
            <person name="Niang G."/>
            <person name="Scheremetjew M."/>
            <person name="Finn R."/>
            <person name="Kale V."/>
            <person name="Holt S."/>
            <person name="Cochrane G."/>
            <person name="Meng A."/>
            <person name="Brown T."/>
            <person name="Cohen L."/>
        </authorList>
    </citation>
    <scope>NUCLEOTIDE SEQUENCE</scope>
    <source>
        <strain evidence="6">CCMP1510</strain>
    </source>
</reference>
<dbReference type="EMBL" id="HBIJ01021690">
    <property type="protein sequence ID" value="CAE0373258.1"/>
    <property type="molecule type" value="Transcribed_RNA"/>
</dbReference>
<dbReference type="AlphaFoldDB" id="A0A7S3K3D5"/>
<dbReference type="SUPFAM" id="SSF55120">
    <property type="entry name" value="Pseudouridine synthase"/>
    <property type="match status" value="1"/>
</dbReference>
<name>A0A7S3K3D5_9STRA</name>
<evidence type="ECO:0000256" key="1">
    <source>
        <dbReference type="ARBA" id="ARBA00008348"/>
    </source>
</evidence>
<dbReference type="PROSITE" id="PS50889">
    <property type="entry name" value="S4"/>
    <property type="match status" value="1"/>
</dbReference>
<organism evidence="6">
    <name type="scientific">Aureoumbra lagunensis</name>
    <dbReference type="NCBI Taxonomy" id="44058"/>
    <lineage>
        <taxon>Eukaryota</taxon>
        <taxon>Sar</taxon>
        <taxon>Stramenopiles</taxon>
        <taxon>Ochrophyta</taxon>
        <taxon>Pelagophyceae</taxon>
        <taxon>Pelagomonadales</taxon>
        <taxon>Aureoumbra</taxon>
    </lineage>
</organism>
<feature type="region of interest" description="Disordered" evidence="4">
    <location>
        <begin position="329"/>
        <end position="369"/>
    </location>
</feature>
<dbReference type="GO" id="GO:0009982">
    <property type="term" value="F:pseudouridine synthase activity"/>
    <property type="evidence" value="ECO:0007669"/>
    <property type="project" value="InterPro"/>
</dbReference>
<dbReference type="Gene3D" id="3.10.290.10">
    <property type="entry name" value="RNA-binding S4 domain"/>
    <property type="match status" value="1"/>
</dbReference>
<proteinExistence type="inferred from homology"/>
<dbReference type="SMART" id="SM00363">
    <property type="entry name" value="S4"/>
    <property type="match status" value="1"/>
</dbReference>
<dbReference type="InterPro" id="IPR018496">
    <property type="entry name" value="PsdUridine_synth_RsuA/RluB_CS"/>
</dbReference>
<dbReference type="InterPro" id="IPR042092">
    <property type="entry name" value="PsdUridine_s_RsuA/RluB/E/F_cat"/>
</dbReference>
<evidence type="ECO:0000256" key="2">
    <source>
        <dbReference type="ARBA" id="ARBA00023235"/>
    </source>
</evidence>
<dbReference type="Pfam" id="PF00849">
    <property type="entry name" value="PseudoU_synth_2"/>
    <property type="match status" value="1"/>
</dbReference>
<dbReference type="GO" id="GO:0003723">
    <property type="term" value="F:RNA binding"/>
    <property type="evidence" value="ECO:0007669"/>
    <property type="project" value="UniProtKB-KW"/>
</dbReference>
<dbReference type="GO" id="GO:0001522">
    <property type="term" value="P:pseudouridine synthesis"/>
    <property type="evidence" value="ECO:0007669"/>
    <property type="project" value="InterPro"/>
</dbReference>
<protein>
    <recommendedName>
        <fullName evidence="5">RNA-binding S4 domain-containing protein</fullName>
    </recommendedName>
</protein>
<dbReference type="Gene3D" id="3.30.70.580">
    <property type="entry name" value="Pseudouridine synthase I, catalytic domain, N-terminal subdomain"/>
    <property type="match status" value="1"/>
</dbReference>
<keyword evidence="3" id="KW-0694">RNA-binding</keyword>
<evidence type="ECO:0000256" key="3">
    <source>
        <dbReference type="PROSITE-ProRule" id="PRU00182"/>
    </source>
</evidence>